<dbReference type="HAMAP" id="MF_01113">
    <property type="entry name" value="DNApol_IV"/>
    <property type="match status" value="1"/>
</dbReference>
<dbReference type="SUPFAM" id="SSF56672">
    <property type="entry name" value="DNA/RNA polymerases"/>
    <property type="match status" value="1"/>
</dbReference>
<dbReference type="PANTHER" id="PTHR11076:SF33">
    <property type="entry name" value="DNA POLYMERASE KAPPA"/>
    <property type="match status" value="1"/>
</dbReference>
<dbReference type="Pfam" id="PF00817">
    <property type="entry name" value="IMS"/>
    <property type="match status" value="1"/>
</dbReference>
<dbReference type="Gene3D" id="3.30.1490.100">
    <property type="entry name" value="DNA polymerase, Y-family, little finger domain"/>
    <property type="match status" value="1"/>
</dbReference>
<dbReference type="GO" id="GO:0042276">
    <property type="term" value="P:error-prone translesion synthesis"/>
    <property type="evidence" value="ECO:0007669"/>
    <property type="project" value="TreeGrafter"/>
</dbReference>
<feature type="domain" description="UmuC" evidence="5">
    <location>
        <begin position="46"/>
        <end position="222"/>
    </location>
</feature>
<proteinExistence type="inferred from homology"/>
<accession>A0A7X6LWP4</accession>
<comment type="cofactor">
    <cofactor evidence="4">
        <name>Mg(2+)</name>
        <dbReference type="ChEBI" id="CHEBI:18420"/>
    </cofactor>
    <text evidence="4">Binds 2 magnesium ions per subunit.</text>
</comment>
<dbReference type="GO" id="GO:0009432">
    <property type="term" value="P:SOS response"/>
    <property type="evidence" value="ECO:0007669"/>
    <property type="project" value="TreeGrafter"/>
</dbReference>
<dbReference type="Gene3D" id="1.10.150.20">
    <property type="entry name" value="5' to 3' exonuclease, C-terminal subdomain"/>
    <property type="match status" value="1"/>
</dbReference>
<feature type="binding site" evidence="4">
    <location>
        <position position="50"/>
    </location>
    <ligand>
        <name>Mg(2+)</name>
        <dbReference type="ChEBI" id="CHEBI:18420"/>
    </ligand>
</feature>
<keyword evidence="4" id="KW-0235">DNA replication</keyword>
<comment type="similarity">
    <text evidence="1 4">Belongs to the DNA polymerase type-Y family.</text>
</comment>
<feature type="binding site" evidence="4">
    <location>
        <position position="140"/>
    </location>
    <ligand>
        <name>Mg(2+)</name>
        <dbReference type="ChEBI" id="CHEBI:18420"/>
    </ligand>
</feature>
<dbReference type="AlphaFoldDB" id="A0A7X6LWP4"/>
<keyword evidence="4" id="KW-0515">Mutator protein</keyword>
<keyword evidence="4" id="KW-0238">DNA-binding</keyword>
<keyword evidence="4" id="KW-0239">DNA-directed DNA polymerase</keyword>
<evidence type="ECO:0000256" key="3">
    <source>
        <dbReference type="ARBA" id="ARBA00049244"/>
    </source>
</evidence>
<evidence type="ECO:0000259" key="5">
    <source>
        <dbReference type="PROSITE" id="PS50173"/>
    </source>
</evidence>
<comment type="function">
    <text evidence="2 4">Poorly processive, error-prone DNA polymerase involved in untargeted mutagenesis. Copies undamaged DNA at stalled replication forks, which arise in vivo from mismatched or misaligned primer ends. These misaligned primers can be extended by PolIV. Exhibits no 3'-5' exonuclease (proofreading) activity. May be involved in translesional synthesis, in conjunction with the beta clamp from PolIII.</text>
</comment>
<sequence>MSKHWNTTTRPRNARTFGSSSIERVFDSDRGDLTAVAEPGARRAAILHADLDSFYASVEQRDAPQLRGKPVIVGGGVVLAASYEAKAYGIRTPMNARQALRLCPHAIVVPPRMSAYARASRAVFEIFRDTTPEVEGISIDEAFLDVSGLHRISGTPLEIAAGLRARVRAEVGLPISVGVARSKFLAKVASAVSKPDGLLLVPPEAELDFLHPLPVERLWGVGDVTSRTLRDHGITRIGQLAETDPLELCGLLGRAAGRHLHALAWARDPRRVDTGRRRRSIGAQRALGNRPRTNAEIEAYLHGLADRLGHRLRAAHRICRTVVLRLRFGDFSRATRSHTLPTATDDGETILRAALTLLAAARPLIAERGLTLIGLALTNLQNTDPRQLMLPLDTRAETSLDATLDALRDRFGAGTVTRAALLGRGEGLSVPLLPD</sequence>
<dbReference type="InterPro" id="IPR036775">
    <property type="entry name" value="DNA_pol_Y-fam_lit_finger_sf"/>
</dbReference>
<dbReference type="InterPro" id="IPR043128">
    <property type="entry name" value="Rev_trsase/Diguanyl_cyclase"/>
</dbReference>
<dbReference type="GO" id="GO:0003887">
    <property type="term" value="F:DNA-directed DNA polymerase activity"/>
    <property type="evidence" value="ECO:0007669"/>
    <property type="project" value="UniProtKB-UniRule"/>
</dbReference>
<keyword evidence="4" id="KW-0963">Cytoplasm</keyword>
<dbReference type="InterPro" id="IPR050116">
    <property type="entry name" value="DNA_polymerase-Y"/>
</dbReference>
<dbReference type="GO" id="GO:0006281">
    <property type="term" value="P:DNA repair"/>
    <property type="evidence" value="ECO:0007669"/>
    <property type="project" value="UniProtKB-UniRule"/>
</dbReference>
<reference evidence="6 7" key="1">
    <citation type="submission" date="2020-04" db="EMBL/GenBank/DDBJ databases">
        <title>MicrobeNet Type strains.</title>
        <authorList>
            <person name="Nicholson A.C."/>
        </authorList>
    </citation>
    <scope>NUCLEOTIDE SEQUENCE [LARGE SCALE GENOMIC DNA]</scope>
    <source>
        <strain evidence="6 7">DSM 44445</strain>
    </source>
</reference>
<dbReference type="NCBIfam" id="NF002677">
    <property type="entry name" value="PRK02406.1"/>
    <property type="match status" value="1"/>
</dbReference>
<dbReference type="InterPro" id="IPR024728">
    <property type="entry name" value="PolY_HhH_motif"/>
</dbReference>
<organism evidence="6 7">
    <name type="scientific">Nocardia veterana</name>
    <dbReference type="NCBI Taxonomy" id="132249"/>
    <lineage>
        <taxon>Bacteria</taxon>
        <taxon>Bacillati</taxon>
        <taxon>Actinomycetota</taxon>
        <taxon>Actinomycetes</taxon>
        <taxon>Mycobacteriales</taxon>
        <taxon>Nocardiaceae</taxon>
        <taxon>Nocardia</taxon>
    </lineage>
</organism>
<comment type="subunit">
    <text evidence="4">Monomer.</text>
</comment>
<keyword evidence="7" id="KW-1185">Reference proteome</keyword>
<dbReference type="GO" id="GO:0000287">
    <property type="term" value="F:magnesium ion binding"/>
    <property type="evidence" value="ECO:0007669"/>
    <property type="project" value="UniProtKB-UniRule"/>
</dbReference>
<dbReference type="CDD" id="cd03586">
    <property type="entry name" value="PolY_Pol_IV_kappa"/>
    <property type="match status" value="1"/>
</dbReference>
<evidence type="ECO:0000256" key="2">
    <source>
        <dbReference type="ARBA" id="ARBA00025589"/>
    </source>
</evidence>
<evidence type="ECO:0000313" key="6">
    <source>
        <dbReference type="EMBL" id="NKY85287.1"/>
    </source>
</evidence>
<protein>
    <recommendedName>
        <fullName evidence="4">DNA polymerase IV</fullName>
        <shortName evidence="4">Pol IV</shortName>
        <ecNumber evidence="4">2.7.7.7</ecNumber>
    </recommendedName>
</protein>
<comment type="catalytic activity">
    <reaction evidence="3 4">
        <text>DNA(n) + a 2'-deoxyribonucleoside 5'-triphosphate = DNA(n+1) + diphosphate</text>
        <dbReference type="Rhea" id="RHEA:22508"/>
        <dbReference type="Rhea" id="RHEA-COMP:17339"/>
        <dbReference type="Rhea" id="RHEA-COMP:17340"/>
        <dbReference type="ChEBI" id="CHEBI:33019"/>
        <dbReference type="ChEBI" id="CHEBI:61560"/>
        <dbReference type="ChEBI" id="CHEBI:173112"/>
        <dbReference type="EC" id="2.7.7.7"/>
    </reaction>
</comment>
<dbReference type="GO" id="GO:0003684">
    <property type="term" value="F:damaged DNA binding"/>
    <property type="evidence" value="ECO:0007669"/>
    <property type="project" value="InterPro"/>
</dbReference>
<dbReference type="EC" id="2.7.7.7" evidence="4"/>
<keyword evidence="4" id="KW-0227">DNA damage</keyword>
<comment type="caution">
    <text evidence="6">The sequence shown here is derived from an EMBL/GenBank/DDBJ whole genome shotgun (WGS) entry which is preliminary data.</text>
</comment>
<dbReference type="PANTHER" id="PTHR11076">
    <property type="entry name" value="DNA REPAIR POLYMERASE UMUC / TRANSFERASE FAMILY MEMBER"/>
    <property type="match status" value="1"/>
</dbReference>
<keyword evidence="4 6" id="KW-0808">Transferase</keyword>
<dbReference type="Gene3D" id="3.30.70.270">
    <property type="match status" value="1"/>
</dbReference>
<evidence type="ECO:0000313" key="7">
    <source>
        <dbReference type="Proteomes" id="UP000523447"/>
    </source>
</evidence>
<dbReference type="Pfam" id="PF11798">
    <property type="entry name" value="IMS_HHH"/>
    <property type="match status" value="1"/>
</dbReference>
<feature type="active site" evidence="4">
    <location>
        <position position="141"/>
    </location>
</feature>
<dbReference type="InterPro" id="IPR043502">
    <property type="entry name" value="DNA/RNA_pol_sf"/>
</dbReference>
<dbReference type="EMBL" id="JAAXPE010000004">
    <property type="protein sequence ID" value="NKY85287.1"/>
    <property type="molecule type" value="Genomic_DNA"/>
</dbReference>
<dbReference type="PROSITE" id="PS50173">
    <property type="entry name" value="UMUC"/>
    <property type="match status" value="1"/>
</dbReference>
<keyword evidence="4" id="KW-0460">Magnesium</keyword>
<comment type="subcellular location">
    <subcellularLocation>
        <location evidence="4">Cytoplasm</location>
    </subcellularLocation>
</comment>
<evidence type="ECO:0000256" key="4">
    <source>
        <dbReference type="HAMAP-Rule" id="MF_01113"/>
    </source>
</evidence>
<feature type="site" description="Substrate discrimination" evidence="4">
    <location>
        <position position="55"/>
    </location>
</feature>
<keyword evidence="4" id="KW-0234">DNA repair</keyword>
<dbReference type="GO" id="GO:0005829">
    <property type="term" value="C:cytosol"/>
    <property type="evidence" value="ECO:0007669"/>
    <property type="project" value="TreeGrafter"/>
</dbReference>
<dbReference type="Gene3D" id="3.40.1170.60">
    <property type="match status" value="1"/>
</dbReference>
<gene>
    <name evidence="4 6" type="primary">dinB</name>
    <name evidence="6" type="ORF">HGA07_06565</name>
</gene>
<dbReference type="InterPro" id="IPR017961">
    <property type="entry name" value="DNA_pol_Y-fam_little_finger"/>
</dbReference>
<keyword evidence="4" id="KW-0479">Metal-binding</keyword>
<dbReference type="Proteomes" id="UP000523447">
    <property type="component" value="Unassembled WGS sequence"/>
</dbReference>
<evidence type="ECO:0000256" key="1">
    <source>
        <dbReference type="ARBA" id="ARBA00010945"/>
    </source>
</evidence>
<dbReference type="InterPro" id="IPR022880">
    <property type="entry name" value="DNApol_IV"/>
</dbReference>
<name>A0A7X6LWP4_9NOCA</name>
<dbReference type="InterPro" id="IPR001126">
    <property type="entry name" value="UmuC"/>
</dbReference>
<dbReference type="SUPFAM" id="SSF100879">
    <property type="entry name" value="Lesion bypass DNA polymerase (Y-family), little finger domain"/>
    <property type="match status" value="1"/>
</dbReference>
<dbReference type="GO" id="GO:0006261">
    <property type="term" value="P:DNA-templated DNA replication"/>
    <property type="evidence" value="ECO:0007669"/>
    <property type="project" value="UniProtKB-UniRule"/>
</dbReference>
<dbReference type="Pfam" id="PF11799">
    <property type="entry name" value="IMS_C"/>
    <property type="match status" value="1"/>
</dbReference>
<keyword evidence="4 6" id="KW-0548">Nucleotidyltransferase</keyword>
<dbReference type="NCBIfam" id="NF003015">
    <property type="entry name" value="PRK03858.1"/>
    <property type="match status" value="1"/>
</dbReference>